<evidence type="ECO:0000256" key="4">
    <source>
        <dbReference type="ARBA" id="ARBA00022801"/>
    </source>
</evidence>
<dbReference type="Proteomes" id="UP001149411">
    <property type="component" value="Unassembled WGS sequence"/>
</dbReference>
<protein>
    <recommendedName>
        <fullName evidence="9">Signal recognition particle 54 kDa protein</fullName>
        <shortName evidence="9">SRP54</shortName>
        <ecNumber evidence="9">3.6.5.4</ecNumber>
    </recommendedName>
</protein>
<keyword evidence="2 9" id="KW-0963">Cytoplasm</keyword>
<dbReference type="PANTHER" id="PTHR11564:SF5">
    <property type="entry name" value="SIGNAL RECOGNITION PARTICLE SUBUNIT SRP54"/>
    <property type="match status" value="1"/>
</dbReference>
<feature type="domain" description="AAA+ ATPase" evidence="10">
    <location>
        <begin position="96"/>
        <end position="295"/>
    </location>
</feature>
<comment type="similarity">
    <text evidence="1 9">Belongs to the GTP-binding SRP family. SRP54 subfamily.</text>
</comment>
<dbReference type="GO" id="GO:0005525">
    <property type="term" value="F:GTP binding"/>
    <property type="evidence" value="ECO:0007669"/>
    <property type="project" value="UniProtKB-UniRule"/>
</dbReference>
<dbReference type="InterPro" id="IPR042101">
    <property type="entry name" value="SRP54_N_sf"/>
</dbReference>
<reference evidence="13" key="1">
    <citation type="submission" date="2022-09" db="EMBL/GenBank/DDBJ databases">
        <title>Haloadaptaus new haloarchaeum isolated from saline soil.</title>
        <authorList>
            <person name="Duran-Viseras A."/>
            <person name="Sanchez-Porro C."/>
            <person name="Ventosa A."/>
        </authorList>
    </citation>
    <scope>NUCLEOTIDE SEQUENCE</scope>
    <source>
        <strain evidence="13">F3-133</strain>
    </source>
</reference>
<evidence type="ECO:0000256" key="3">
    <source>
        <dbReference type="ARBA" id="ARBA00022741"/>
    </source>
</evidence>
<evidence type="ECO:0000256" key="9">
    <source>
        <dbReference type="HAMAP-Rule" id="MF_00306"/>
    </source>
</evidence>
<dbReference type="EC" id="3.6.5.4" evidence="9"/>
<dbReference type="InterPro" id="IPR036225">
    <property type="entry name" value="SRP/SRP_N"/>
</dbReference>
<feature type="binding site" evidence="9">
    <location>
        <begin position="104"/>
        <end position="111"/>
    </location>
    <ligand>
        <name>GTP</name>
        <dbReference type="ChEBI" id="CHEBI:37565"/>
    </ligand>
</feature>
<dbReference type="SMART" id="SM00963">
    <property type="entry name" value="SRP54_N"/>
    <property type="match status" value="1"/>
</dbReference>
<dbReference type="SUPFAM" id="SSF47446">
    <property type="entry name" value="Signal peptide-binding domain"/>
    <property type="match status" value="1"/>
</dbReference>
<dbReference type="PANTHER" id="PTHR11564">
    <property type="entry name" value="SIGNAL RECOGNITION PARTICLE 54K PROTEIN SRP54"/>
    <property type="match status" value="1"/>
</dbReference>
<evidence type="ECO:0000259" key="12">
    <source>
        <dbReference type="SMART" id="SM00963"/>
    </source>
</evidence>
<proteinExistence type="inferred from homology"/>
<dbReference type="GO" id="GO:0003924">
    <property type="term" value="F:GTPase activity"/>
    <property type="evidence" value="ECO:0007669"/>
    <property type="project" value="UniProtKB-UniRule"/>
</dbReference>
<dbReference type="GO" id="GO:0048500">
    <property type="term" value="C:signal recognition particle"/>
    <property type="evidence" value="ECO:0007669"/>
    <property type="project" value="UniProtKB-UniRule"/>
</dbReference>
<dbReference type="Gene3D" id="1.20.120.140">
    <property type="entry name" value="Signal recognition particle SRP54, nucleotide-binding domain"/>
    <property type="match status" value="1"/>
</dbReference>
<dbReference type="CDD" id="cd17875">
    <property type="entry name" value="SRP54_G"/>
    <property type="match status" value="1"/>
</dbReference>
<dbReference type="AlphaFoldDB" id="A0A9Q4C2B0"/>
<evidence type="ECO:0000256" key="1">
    <source>
        <dbReference type="ARBA" id="ARBA00005450"/>
    </source>
</evidence>
<evidence type="ECO:0000259" key="10">
    <source>
        <dbReference type="SMART" id="SM00382"/>
    </source>
</evidence>
<dbReference type="InterPro" id="IPR027417">
    <property type="entry name" value="P-loop_NTPase"/>
</dbReference>
<evidence type="ECO:0000259" key="11">
    <source>
        <dbReference type="SMART" id="SM00962"/>
    </source>
</evidence>
<keyword evidence="6 9" id="KW-0342">GTP-binding</keyword>
<comment type="function">
    <text evidence="9">Involved in targeting and insertion of nascent membrane proteins into the cytoplasmic membrane. Binds to the hydrophobic signal sequence of the ribosome-nascent chain (RNC) as it emerges from the ribosomes. The SRP-RNC complex is then targeted to the cytoplasmic membrane where it interacts with the SRP receptor FtsY.</text>
</comment>
<keyword evidence="4 9" id="KW-0378">Hydrolase</keyword>
<comment type="subcellular location">
    <subcellularLocation>
        <location evidence="9">Cytoplasm</location>
    </subcellularLocation>
    <text evidence="9">The SRP-RNC complex is targeted to the cytoplasmic membrane.</text>
</comment>
<keyword evidence="14" id="KW-1185">Reference proteome</keyword>
<evidence type="ECO:0000313" key="14">
    <source>
        <dbReference type="Proteomes" id="UP001149411"/>
    </source>
</evidence>
<keyword evidence="7 9" id="KW-0733">Signal recognition particle</keyword>
<evidence type="ECO:0000313" key="13">
    <source>
        <dbReference type="EMBL" id="MCX2818580.1"/>
    </source>
</evidence>
<sequence length="461" mass="50343">MVLGDLGSSLQDALEKVAGRSRIDEEAVEEVVRDIQRALLQADVDVSLVNDLSDSIRERALNEEPPAGTSAREHVLRIVYEEMVAVVGDATEFELEEQTILLAGLQGSGKTTTSAKMARWFSRKGLRPAIVQTDTFRPGAYEQSKEMADRAEVPFYGDPDSEDPVGIAREGMAEFEDRDVVIVDTAGRHALEDELVAEIEDIESVVDPDMSLLVLDASIGQSAGEQADAFDEAVGVDGVVITKLDGTAKGGGALTAVDQTDSSIAFIGTGEEVSDVERFDPDGFISRLLGMGDIRALVDRVEEAMEESDVDEEELDPEKLLSGDFTLRDVYKQMEAMGSMGRLDQVMDMIPGMGGMGDLKDEMPDDFAEVTEQRLDTYRAVMDSMTDEELDNPSRVGASEVRRVARGSGTSEEDVRELLEYYNTMERTMSQLGGGRDMERMMKKMSEGDMDMGGMGGNMPF</sequence>
<dbReference type="SMART" id="SM00962">
    <property type="entry name" value="SRP54"/>
    <property type="match status" value="1"/>
</dbReference>
<evidence type="ECO:0000256" key="8">
    <source>
        <dbReference type="ARBA" id="ARBA00023274"/>
    </source>
</evidence>
<dbReference type="Pfam" id="PF02978">
    <property type="entry name" value="SRP_SPB"/>
    <property type="match status" value="1"/>
</dbReference>
<dbReference type="Gene3D" id="3.40.50.300">
    <property type="entry name" value="P-loop containing nucleotide triphosphate hydrolases"/>
    <property type="match status" value="1"/>
</dbReference>
<feature type="domain" description="Signal recognition particle SRP54 helical bundle" evidence="12">
    <location>
        <begin position="2"/>
        <end position="87"/>
    </location>
</feature>
<dbReference type="GO" id="GO:0008312">
    <property type="term" value="F:7S RNA binding"/>
    <property type="evidence" value="ECO:0007669"/>
    <property type="project" value="UniProtKB-UniRule"/>
</dbReference>
<evidence type="ECO:0000256" key="6">
    <source>
        <dbReference type="ARBA" id="ARBA00023134"/>
    </source>
</evidence>
<dbReference type="InterPro" id="IPR036891">
    <property type="entry name" value="Signal_recog_part_SRP54_M_sf"/>
</dbReference>
<dbReference type="Pfam" id="PF00448">
    <property type="entry name" value="SRP54"/>
    <property type="match status" value="1"/>
</dbReference>
<comment type="caution">
    <text evidence="13">The sequence shown here is derived from an EMBL/GenBank/DDBJ whole genome shotgun (WGS) entry which is preliminary data.</text>
</comment>
<dbReference type="InterPro" id="IPR013822">
    <property type="entry name" value="Signal_recog_particl_SRP54_hlx"/>
</dbReference>
<dbReference type="SMART" id="SM00382">
    <property type="entry name" value="AAA"/>
    <property type="match status" value="1"/>
</dbReference>
<comment type="domain">
    <text evidence="9">Composed of three domains: the N-terminal N domain, which is responsible for interactions with the ribosome, the central G domain, which binds GTP, and the C-terminal M domain, which binds the RNA and the signal sequence of the RNC.</text>
</comment>
<name>A0A9Q4C2B0_9EURY</name>
<dbReference type="HAMAP" id="MF_00306">
    <property type="entry name" value="SRP54"/>
    <property type="match status" value="1"/>
</dbReference>
<keyword evidence="3 9" id="KW-0547">Nucleotide-binding</keyword>
<dbReference type="InterPro" id="IPR003593">
    <property type="entry name" value="AAA+_ATPase"/>
</dbReference>
<dbReference type="Pfam" id="PF02881">
    <property type="entry name" value="SRP54_N"/>
    <property type="match status" value="1"/>
</dbReference>
<keyword evidence="8 9" id="KW-0687">Ribonucleoprotein</keyword>
<feature type="domain" description="SRP54-type proteins GTP-binding" evidence="11">
    <location>
        <begin position="97"/>
        <end position="290"/>
    </location>
</feature>
<dbReference type="InterPro" id="IPR000897">
    <property type="entry name" value="SRP54_GTPase_dom"/>
</dbReference>
<dbReference type="EMBL" id="RKLV01000003">
    <property type="protein sequence ID" value="MCX2818580.1"/>
    <property type="molecule type" value="Genomic_DNA"/>
</dbReference>
<evidence type="ECO:0000256" key="2">
    <source>
        <dbReference type="ARBA" id="ARBA00022490"/>
    </source>
</evidence>
<dbReference type="SUPFAM" id="SSF47364">
    <property type="entry name" value="Domain of the SRP/SRP receptor G-proteins"/>
    <property type="match status" value="1"/>
</dbReference>
<dbReference type="GO" id="GO:0006614">
    <property type="term" value="P:SRP-dependent cotranslational protein targeting to membrane"/>
    <property type="evidence" value="ECO:0007669"/>
    <property type="project" value="InterPro"/>
</dbReference>
<dbReference type="RefSeq" id="WP_266086422.1">
    <property type="nucleotide sequence ID" value="NZ_RKLV01000003.1"/>
</dbReference>
<comment type="subunit">
    <text evidence="9">Part of the signal recognition particle protein translocation system, which is composed of SRP and FtsY. Archaeal SRP consists of a 7S RNA molecule of 300 nucleotides and two protein subunits: SRP54 and SRP19.</text>
</comment>
<dbReference type="SUPFAM" id="SSF52540">
    <property type="entry name" value="P-loop containing nucleoside triphosphate hydrolases"/>
    <property type="match status" value="1"/>
</dbReference>
<keyword evidence="5 9" id="KW-0694">RNA-binding</keyword>
<organism evidence="13 14">
    <name type="scientific">Halorutilus salinus</name>
    <dbReference type="NCBI Taxonomy" id="2487751"/>
    <lineage>
        <taxon>Archaea</taxon>
        <taxon>Methanobacteriati</taxon>
        <taxon>Methanobacteriota</taxon>
        <taxon>Stenosarchaea group</taxon>
        <taxon>Halobacteria</taxon>
        <taxon>Halorutilales</taxon>
        <taxon>Halorutilaceae</taxon>
        <taxon>Halorutilus</taxon>
    </lineage>
</organism>
<dbReference type="InterPro" id="IPR022941">
    <property type="entry name" value="SRP54"/>
</dbReference>
<comment type="catalytic activity">
    <reaction evidence="9">
        <text>GTP + H2O = GDP + phosphate + H(+)</text>
        <dbReference type="Rhea" id="RHEA:19669"/>
        <dbReference type="ChEBI" id="CHEBI:15377"/>
        <dbReference type="ChEBI" id="CHEBI:15378"/>
        <dbReference type="ChEBI" id="CHEBI:37565"/>
        <dbReference type="ChEBI" id="CHEBI:43474"/>
        <dbReference type="ChEBI" id="CHEBI:58189"/>
        <dbReference type="EC" id="3.6.5.4"/>
    </reaction>
</comment>
<dbReference type="Gene3D" id="1.10.260.30">
    <property type="entry name" value="Signal recognition particle, SRP54 subunit, M-domain"/>
    <property type="match status" value="1"/>
</dbReference>
<dbReference type="InterPro" id="IPR004125">
    <property type="entry name" value="Signal_recog_particle_SRP54_M"/>
</dbReference>
<feature type="binding site" evidence="9">
    <location>
        <begin position="242"/>
        <end position="245"/>
    </location>
    <ligand>
        <name>GTP</name>
        <dbReference type="ChEBI" id="CHEBI:37565"/>
    </ligand>
</feature>
<evidence type="ECO:0000256" key="5">
    <source>
        <dbReference type="ARBA" id="ARBA00022884"/>
    </source>
</evidence>
<feature type="binding site" evidence="9">
    <location>
        <begin position="184"/>
        <end position="188"/>
    </location>
    <ligand>
        <name>GTP</name>
        <dbReference type="ChEBI" id="CHEBI:37565"/>
    </ligand>
</feature>
<evidence type="ECO:0000256" key="7">
    <source>
        <dbReference type="ARBA" id="ARBA00023135"/>
    </source>
</evidence>
<accession>A0A9Q4C2B0</accession>
<gene>
    <name evidence="9" type="primary">srp54</name>
    <name evidence="13" type="ORF">EGH25_04335</name>
</gene>